<accession>A0A923DVU8</accession>
<evidence type="ECO:0000256" key="1">
    <source>
        <dbReference type="ARBA" id="ARBA00000032"/>
    </source>
</evidence>
<comment type="caution">
    <text evidence="9">The sequence shown here is derived from an EMBL/GenBank/DDBJ whole genome shotgun (WGS) entry which is preliminary data.</text>
</comment>
<comment type="catalytic activity">
    <reaction evidence="1 5">
        <text>a phosphate monoester + H2O = an alcohol + phosphate</text>
        <dbReference type="Rhea" id="RHEA:15017"/>
        <dbReference type="ChEBI" id="CHEBI:15377"/>
        <dbReference type="ChEBI" id="CHEBI:30879"/>
        <dbReference type="ChEBI" id="CHEBI:43474"/>
        <dbReference type="ChEBI" id="CHEBI:67140"/>
        <dbReference type="EC" id="3.1.3.2"/>
    </reaction>
</comment>
<feature type="binding site" evidence="6">
    <location>
        <position position="87"/>
    </location>
    <ligand>
        <name>Fe cation</name>
        <dbReference type="ChEBI" id="CHEBI:24875"/>
        <label>2</label>
    </ligand>
</feature>
<evidence type="ECO:0000259" key="8">
    <source>
        <dbReference type="Pfam" id="PF00149"/>
    </source>
</evidence>
<comment type="cofactor">
    <cofactor evidence="6">
        <name>Fe cation</name>
        <dbReference type="ChEBI" id="CHEBI:24875"/>
    </cofactor>
    <text evidence="6">Binds 2 iron ions per subunit.</text>
</comment>
<dbReference type="EC" id="3.1.3.2" evidence="2 5"/>
<dbReference type="InterPro" id="IPR004843">
    <property type="entry name" value="Calcineurin-like_PHP"/>
</dbReference>
<keyword evidence="5 6" id="KW-0408">Iron</keyword>
<gene>
    <name evidence="9" type="ORF">GM921_05400</name>
</gene>
<dbReference type="CDD" id="cd07378">
    <property type="entry name" value="MPP_ACP5"/>
    <property type="match status" value="1"/>
</dbReference>
<feature type="binding site" evidence="6">
    <location>
        <position position="87"/>
    </location>
    <ligand>
        <name>Fe cation</name>
        <dbReference type="ChEBI" id="CHEBI:24875"/>
        <label>1</label>
    </ligand>
</feature>
<dbReference type="SUPFAM" id="SSF56300">
    <property type="entry name" value="Metallo-dependent phosphatases"/>
    <property type="match status" value="1"/>
</dbReference>
<dbReference type="InterPro" id="IPR024927">
    <property type="entry name" value="Acid_PPase"/>
</dbReference>
<dbReference type="AlphaFoldDB" id="A0A923DVU8"/>
<feature type="domain" description="Calcineurin-like phosphoesterase" evidence="8">
    <location>
        <begin position="48"/>
        <end position="262"/>
    </location>
</feature>
<keyword evidence="3 7" id="KW-0732">Signal</keyword>
<dbReference type="InterPro" id="IPR051558">
    <property type="entry name" value="Metallophosphoesterase_PAP"/>
</dbReference>
<feature type="signal peptide" evidence="7">
    <location>
        <begin position="1"/>
        <end position="23"/>
    </location>
</feature>
<evidence type="ECO:0000256" key="3">
    <source>
        <dbReference type="ARBA" id="ARBA00022729"/>
    </source>
</evidence>
<evidence type="ECO:0000256" key="2">
    <source>
        <dbReference type="ARBA" id="ARBA00012646"/>
    </source>
</evidence>
<feature type="binding site" evidence="6">
    <location>
        <position position="261"/>
    </location>
    <ligand>
        <name>Fe cation</name>
        <dbReference type="ChEBI" id="CHEBI:24875"/>
        <label>1</label>
    </ligand>
</feature>
<feature type="binding site" evidence="6">
    <location>
        <position position="90"/>
    </location>
    <ligand>
        <name>Fe cation</name>
        <dbReference type="ChEBI" id="CHEBI:24875"/>
        <label>1</label>
    </ligand>
</feature>
<evidence type="ECO:0000256" key="7">
    <source>
        <dbReference type="SAM" id="SignalP"/>
    </source>
</evidence>
<dbReference type="EMBL" id="WNXD01000001">
    <property type="protein sequence ID" value="MBB2144906.1"/>
    <property type="molecule type" value="Genomic_DNA"/>
</dbReference>
<name>A0A923DVU8_9SPHI</name>
<feature type="binding site" evidence="6">
    <location>
        <position position="54"/>
    </location>
    <ligand>
        <name>Fe cation</name>
        <dbReference type="ChEBI" id="CHEBI:24875"/>
        <label>1</label>
    </ligand>
</feature>
<dbReference type="GO" id="GO:0003993">
    <property type="term" value="F:acid phosphatase activity"/>
    <property type="evidence" value="ECO:0007669"/>
    <property type="project" value="UniProtKB-UniRule"/>
</dbReference>
<keyword evidence="6" id="KW-0479">Metal-binding</keyword>
<dbReference type="Pfam" id="PF00149">
    <property type="entry name" value="Metallophos"/>
    <property type="match status" value="1"/>
</dbReference>
<evidence type="ECO:0000256" key="6">
    <source>
        <dbReference type="PIRSR" id="PIRSR000898-1"/>
    </source>
</evidence>
<reference evidence="9" key="1">
    <citation type="submission" date="2019-11" db="EMBL/GenBank/DDBJ databases">
        <title>Description of Pedobacter sp. LMG 31464T.</title>
        <authorList>
            <person name="Carlier A."/>
            <person name="Qi S."/>
            <person name="Vandamme P."/>
        </authorList>
    </citation>
    <scope>NUCLEOTIDE SEQUENCE</scope>
    <source>
        <strain evidence="9">LMG 31464</strain>
    </source>
</reference>
<dbReference type="PANTHER" id="PTHR10161:SF14">
    <property type="entry name" value="TARTRATE-RESISTANT ACID PHOSPHATASE TYPE 5"/>
    <property type="match status" value="1"/>
</dbReference>
<evidence type="ECO:0000313" key="10">
    <source>
        <dbReference type="Proteomes" id="UP000601055"/>
    </source>
</evidence>
<evidence type="ECO:0000313" key="9">
    <source>
        <dbReference type="EMBL" id="MBB2144906.1"/>
    </source>
</evidence>
<dbReference type="Gene3D" id="3.60.21.10">
    <property type="match status" value="1"/>
</dbReference>
<dbReference type="RefSeq" id="WP_182921573.1">
    <property type="nucleotide sequence ID" value="NZ_WNXD01000001.1"/>
</dbReference>
<dbReference type="InterPro" id="IPR029052">
    <property type="entry name" value="Metallo-depent_PP-like"/>
</dbReference>
<evidence type="ECO:0000256" key="5">
    <source>
        <dbReference type="PIRNR" id="PIRNR000898"/>
    </source>
</evidence>
<dbReference type="Proteomes" id="UP000601055">
    <property type="component" value="Unassembled WGS sequence"/>
</dbReference>
<feature type="chain" id="PRO_5037203592" description="acid phosphatase" evidence="7">
    <location>
        <begin position="24"/>
        <end position="332"/>
    </location>
</feature>
<keyword evidence="10" id="KW-1185">Reference proteome</keyword>
<feature type="binding site" evidence="6">
    <location>
        <position position="125"/>
    </location>
    <ligand>
        <name>Fe cation</name>
        <dbReference type="ChEBI" id="CHEBI:24875"/>
        <label>2</label>
    </ligand>
</feature>
<evidence type="ECO:0000256" key="4">
    <source>
        <dbReference type="ARBA" id="ARBA00022801"/>
    </source>
</evidence>
<dbReference type="PANTHER" id="PTHR10161">
    <property type="entry name" value="TARTRATE-RESISTANT ACID PHOSPHATASE TYPE 5"/>
    <property type="match status" value="1"/>
</dbReference>
<dbReference type="GO" id="GO:0046872">
    <property type="term" value="F:metal ion binding"/>
    <property type="evidence" value="ECO:0007669"/>
    <property type="project" value="UniProtKB-KW"/>
</dbReference>
<protein>
    <recommendedName>
        <fullName evidence="2 5">acid phosphatase</fullName>
        <ecNumber evidence="2 5">3.1.3.2</ecNumber>
    </recommendedName>
</protein>
<feature type="binding site" evidence="6">
    <location>
        <position position="221"/>
    </location>
    <ligand>
        <name>Fe cation</name>
        <dbReference type="ChEBI" id="CHEBI:24875"/>
        <label>2</label>
    </ligand>
</feature>
<keyword evidence="4 5" id="KW-0378">Hydrolase</keyword>
<dbReference type="PIRSF" id="PIRSF000898">
    <property type="entry name" value="Acid_Ptase_5"/>
    <property type="match status" value="1"/>
</dbReference>
<organism evidence="9 10">
    <name type="scientific">Pedobacter planticolens</name>
    <dbReference type="NCBI Taxonomy" id="2679964"/>
    <lineage>
        <taxon>Bacteria</taxon>
        <taxon>Pseudomonadati</taxon>
        <taxon>Bacteroidota</taxon>
        <taxon>Sphingobacteriia</taxon>
        <taxon>Sphingobacteriales</taxon>
        <taxon>Sphingobacteriaceae</taxon>
        <taxon>Pedobacter</taxon>
    </lineage>
</organism>
<feature type="binding site" evidence="6">
    <location>
        <position position="259"/>
    </location>
    <ligand>
        <name>Fe cation</name>
        <dbReference type="ChEBI" id="CHEBI:24875"/>
        <label>2</label>
    </ligand>
</feature>
<proteinExistence type="predicted"/>
<sequence>MKKLLLRILVAYFIALPISQVNAQILLRNPSANAKPTKDLLKLDSSLNFIAMGDWGRNGADHQKQVAAQMGKTASDIKAQFVISTGDNFYPSGVISDQDPLFRYSFEDIYTAFSLQVDWYPVLGNHDYKSNPDAEVAYSKISRRWKMPARYYSKKFAIGGDTSKQVLIVFMDTNPLIKEFYTNAEYGPNVRGQDTTQQKNWLNTVLNDASPSIKWKIVVGHHPMYTGGSRTTGYDTRAIRNSLKSILDKYSVDVYLTGHEHSLQHLKPPGKTHHFISGAASEKTPVKLIEGSEMVASEYGFMLFSVTKNQLRVQTINDEGEIIYTTTLQKPN</sequence>